<dbReference type="Pfam" id="PF04909">
    <property type="entry name" value="Amidohydro_2"/>
    <property type="match status" value="1"/>
</dbReference>
<dbReference type="InterPro" id="IPR032466">
    <property type="entry name" value="Metal_Hydrolase"/>
</dbReference>
<dbReference type="Proteomes" id="UP000235616">
    <property type="component" value="Unassembled WGS sequence"/>
</dbReference>
<dbReference type="InterPro" id="IPR052350">
    <property type="entry name" value="Metallo-dep_Lactonases"/>
</dbReference>
<dbReference type="AlphaFoldDB" id="A0A2N7VC33"/>
<dbReference type="Gene3D" id="3.20.20.140">
    <property type="entry name" value="Metal-dependent hydrolases"/>
    <property type="match status" value="1"/>
</dbReference>
<feature type="domain" description="Amidohydrolase-related" evidence="2">
    <location>
        <begin position="4"/>
        <end position="277"/>
    </location>
</feature>
<comment type="similarity">
    <text evidence="1">Belongs to the metallo-dependent hydrolases superfamily.</text>
</comment>
<evidence type="ECO:0000313" key="3">
    <source>
        <dbReference type="EMBL" id="PMS14709.1"/>
    </source>
</evidence>
<gene>
    <name evidence="3" type="ORF">C0Z18_30505</name>
</gene>
<evidence type="ECO:0000259" key="2">
    <source>
        <dbReference type="Pfam" id="PF04909"/>
    </source>
</evidence>
<dbReference type="RefSeq" id="WP_102649183.1">
    <property type="nucleotide sequence ID" value="NZ_PNYA01000041.1"/>
</dbReference>
<sequence length="277" mass="30289">MDTIDAHQHFWQLARGDYGWLTPALAPLYRDFSPGDLRPIARAAGVARGIVVQAAPTVAETRYLLDLARDDPSIAGVVGWVPLDERDAPALIAEWAGEPKFKGVRPMLQDLPDDDWIARPALDPAIGALIERGLVFDALVFTRHLPYLTEFARRHRRLRIVLDHGAKPPIADGAAGWSPWAARVAELAALPNVFCKISGLVTEAAVPWTDSMLEPYLSHLIEQFGAARSMWGSDWPVVDMNGGFAAWHACAARFAERLQPGERAALFGGTAHACYGI</sequence>
<dbReference type="EMBL" id="PNYA01000041">
    <property type="protein sequence ID" value="PMS14709.1"/>
    <property type="molecule type" value="Genomic_DNA"/>
</dbReference>
<accession>A0A2N7VC33</accession>
<keyword evidence="3" id="KW-0378">Hydrolase</keyword>
<dbReference type="GO" id="GO:0016787">
    <property type="term" value="F:hydrolase activity"/>
    <property type="evidence" value="ECO:0007669"/>
    <property type="project" value="UniProtKB-KW"/>
</dbReference>
<comment type="caution">
    <text evidence="3">The sequence shown here is derived from an EMBL/GenBank/DDBJ whole genome shotgun (WGS) entry which is preliminary data.</text>
</comment>
<protein>
    <submittedName>
        <fullName evidence="3">Amidohydrolase</fullName>
    </submittedName>
</protein>
<dbReference type="OrthoDB" id="9787654at2"/>
<dbReference type="InterPro" id="IPR006680">
    <property type="entry name" value="Amidohydro-rel"/>
</dbReference>
<name>A0A2N7VC33_9BURK</name>
<dbReference type="PANTHER" id="PTHR43569:SF2">
    <property type="entry name" value="AMIDOHYDROLASE-RELATED DOMAIN-CONTAINING PROTEIN"/>
    <property type="match status" value="1"/>
</dbReference>
<evidence type="ECO:0000313" key="4">
    <source>
        <dbReference type="Proteomes" id="UP000235616"/>
    </source>
</evidence>
<dbReference type="PANTHER" id="PTHR43569">
    <property type="entry name" value="AMIDOHYDROLASE"/>
    <property type="match status" value="1"/>
</dbReference>
<reference evidence="3 4" key="1">
    <citation type="submission" date="2018-01" db="EMBL/GenBank/DDBJ databases">
        <title>Whole genome analyses suggest that Burkholderia sensu lato contains two further novel genera in the rhizoxinica-symbiotica group Mycetohabitans gen. nov., and Trinickia gen. nov.: implications for the evolution of diazotrophy and nodulation in the Burkholderiaceae.</title>
        <authorList>
            <person name="Estrada-de los Santos P."/>
            <person name="Palmer M."/>
            <person name="Chavez-Ramirez B."/>
            <person name="Beukes C."/>
            <person name="Steenkamp E.T."/>
            <person name="Hirsch A.M."/>
            <person name="Manyaka P."/>
            <person name="Maluk M."/>
            <person name="Lafos M."/>
            <person name="Crook M."/>
            <person name="Gross E."/>
            <person name="Simon M.F."/>
            <person name="Bueno dos Reis Junior F."/>
            <person name="Poole P.S."/>
            <person name="Venter S.N."/>
            <person name="James E.K."/>
        </authorList>
    </citation>
    <scope>NUCLEOTIDE SEQUENCE [LARGE SCALE GENOMIC DNA]</scope>
    <source>
        <strain evidence="3 4">GIMN1.004</strain>
    </source>
</reference>
<evidence type="ECO:0000256" key="1">
    <source>
        <dbReference type="ARBA" id="ARBA00038310"/>
    </source>
</evidence>
<organism evidence="3 4">
    <name type="scientific">Trinickia dabaoshanensis</name>
    <dbReference type="NCBI Taxonomy" id="564714"/>
    <lineage>
        <taxon>Bacteria</taxon>
        <taxon>Pseudomonadati</taxon>
        <taxon>Pseudomonadota</taxon>
        <taxon>Betaproteobacteria</taxon>
        <taxon>Burkholderiales</taxon>
        <taxon>Burkholderiaceae</taxon>
        <taxon>Trinickia</taxon>
    </lineage>
</organism>
<keyword evidence="4" id="KW-1185">Reference proteome</keyword>
<dbReference type="SUPFAM" id="SSF51556">
    <property type="entry name" value="Metallo-dependent hydrolases"/>
    <property type="match status" value="1"/>
</dbReference>
<proteinExistence type="inferred from homology"/>